<keyword evidence="3" id="KW-0813">Transport</keyword>
<reference evidence="10" key="1">
    <citation type="journal article" date="2013" name="Stand. Genomic Sci.">
        <title>Complete genome sequence of Coriobacterium glomerans type strain (PW2(T)) from the midgut of Pyrrhocoris apterus L. (red soldier bug).</title>
        <authorList>
            <person name="Stackebrandt E."/>
            <person name="Zeytun A."/>
            <person name="Lapidus A."/>
            <person name="Nolan M."/>
            <person name="Lucas S."/>
            <person name="Hammon N."/>
            <person name="Deshpande S."/>
            <person name="Cheng J.F."/>
            <person name="Tapia R."/>
            <person name="Goodwin L.A."/>
            <person name="Pitluck S."/>
            <person name="Liolios K."/>
            <person name="Pagani I."/>
            <person name="Ivanova N."/>
            <person name="Mavromatis K."/>
            <person name="Mikhailova N."/>
            <person name="Huntemann M."/>
            <person name="Pati A."/>
            <person name="Chen A."/>
            <person name="Palaniappan K."/>
            <person name="Chang Y.J."/>
            <person name="Land M."/>
            <person name="Hauser L."/>
            <person name="Rohde M."/>
            <person name="Pukall R."/>
            <person name="Goker M."/>
            <person name="Detter J.C."/>
            <person name="Woyke T."/>
            <person name="Bristow J."/>
            <person name="Eisen J.A."/>
            <person name="Markowitz V."/>
            <person name="Hugenholtz P."/>
            <person name="Kyrpides N.C."/>
            <person name="Klenk H.P."/>
        </authorList>
    </citation>
    <scope>NUCLEOTIDE SEQUENCE</scope>
    <source>
        <strain evidence="10">ATCC 49209 / DSM 20642 / JCM 10262 / PW2</strain>
    </source>
</reference>
<dbReference type="PANTHER" id="PTHR30269">
    <property type="entry name" value="TRANSMEMBRANE PROTEIN YFCA"/>
    <property type="match status" value="1"/>
</dbReference>
<keyword evidence="5 8" id="KW-0812">Transmembrane</keyword>
<organism evidence="9 10">
    <name type="scientific">Coriobacterium glomerans (strain ATCC 49209 / DSM 20642 / JCM 10262 / PW2)</name>
    <dbReference type="NCBI Taxonomy" id="700015"/>
    <lineage>
        <taxon>Bacteria</taxon>
        <taxon>Bacillati</taxon>
        <taxon>Actinomycetota</taxon>
        <taxon>Coriobacteriia</taxon>
        <taxon>Coriobacteriales</taxon>
        <taxon>Coriobacteriaceae</taxon>
        <taxon>Coriobacterium</taxon>
    </lineage>
</organism>
<dbReference type="InterPro" id="IPR052017">
    <property type="entry name" value="TSUP"/>
</dbReference>
<name>F2N823_CORGP</name>
<dbReference type="Proteomes" id="UP000006851">
    <property type="component" value="Chromosome"/>
</dbReference>
<keyword evidence="4 8" id="KW-1003">Cell membrane</keyword>
<feature type="transmembrane region" description="Helical" evidence="8">
    <location>
        <begin position="172"/>
        <end position="193"/>
    </location>
</feature>
<feature type="transmembrane region" description="Helical" evidence="8">
    <location>
        <begin position="98"/>
        <end position="117"/>
    </location>
</feature>
<keyword evidence="7 8" id="KW-0472">Membrane</keyword>
<dbReference type="OrthoDB" id="7843147at2"/>
<feature type="transmembrane region" description="Helical" evidence="8">
    <location>
        <begin position="138"/>
        <end position="160"/>
    </location>
</feature>
<evidence type="ECO:0000256" key="4">
    <source>
        <dbReference type="ARBA" id="ARBA00022475"/>
    </source>
</evidence>
<dbReference type="EMBL" id="CP002628">
    <property type="protein sequence ID" value="AEB07206.1"/>
    <property type="molecule type" value="Genomic_DNA"/>
</dbReference>
<evidence type="ECO:0000313" key="9">
    <source>
        <dbReference type="EMBL" id="AEB07206.1"/>
    </source>
</evidence>
<evidence type="ECO:0000313" key="10">
    <source>
        <dbReference type="Proteomes" id="UP000006851"/>
    </source>
</evidence>
<dbReference type="Pfam" id="PF01925">
    <property type="entry name" value="TauE"/>
    <property type="match status" value="1"/>
</dbReference>
<dbReference type="KEGG" id="cgo:Corgl_1098"/>
<dbReference type="InterPro" id="IPR002781">
    <property type="entry name" value="TM_pro_TauE-like"/>
</dbReference>
<gene>
    <name evidence="9" type="ordered locus">Corgl_1098</name>
</gene>
<feature type="transmembrane region" description="Helical" evidence="8">
    <location>
        <begin position="77"/>
        <end position="92"/>
    </location>
</feature>
<feature type="transmembrane region" description="Helical" evidence="8">
    <location>
        <begin position="200"/>
        <end position="221"/>
    </location>
</feature>
<dbReference type="HOGENOM" id="CLU_054750_5_0_11"/>
<evidence type="ECO:0000256" key="2">
    <source>
        <dbReference type="ARBA" id="ARBA00009142"/>
    </source>
</evidence>
<dbReference type="RefSeq" id="WP_013708949.1">
    <property type="nucleotide sequence ID" value="NC_015389.1"/>
</dbReference>
<evidence type="ECO:0000256" key="3">
    <source>
        <dbReference type="ARBA" id="ARBA00022448"/>
    </source>
</evidence>
<evidence type="ECO:0000256" key="7">
    <source>
        <dbReference type="ARBA" id="ARBA00023136"/>
    </source>
</evidence>
<sequence>MSTSVAMLAALFLVVFASNVIQGITGFAGTLIALPFAILLVDLETAKQVLNFLGLVASIAILIKDHRSISWSGVRKILTWMITGLIIGIASYEVAPRAVLMVCLPLFVIAIAVRGLIKVIGHEQLRTRGPAPARDAACLVAAGIVHGLFVSGGPLLVAYATDRLPEKQRFRATLSACWIALNSIILVQAALCAKLTAPMMGYMAFSLLPMAAGVAVGGSLLKRMDQRTFMLISYLLLLASGASLLISI</sequence>
<dbReference type="AlphaFoldDB" id="F2N823"/>
<keyword evidence="6 8" id="KW-1133">Transmembrane helix</keyword>
<evidence type="ECO:0000256" key="5">
    <source>
        <dbReference type="ARBA" id="ARBA00022692"/>
    </source>
</evidence>
<comment type="subcellular location">
    <subcellularLocation>
        <location evidence="1 8">Cell membrane</location>
        <topology evidence="1 8">Multi-pass membrane protein</topology>
    </subcellularLocation>
</comment>
<dbReference type="PANTHER" id="PTHR30269:SF37">
    <property type="entry name" value="MEMBRANE TRANSPORTER PROTEIN"/>
    <property type="match status" value="1"/>
</dbReference>
<evidence type="ECO:0000256" key="8">
    <source>
        <dbReference type="RuleBase" id="RU363041"/>
    </source>
</evidence>
<evidence type="ECO:0000256" key="1">
    <source>
        <dbReference type="ARBA" id="ARBA00004651"/>
    </source>
</evidence>
<feature type="transmembrane region" description="Helical" evidence="8">
    <location>
        <begin position="227"/>
        <end position="246"/>
    </location>
</feature>
<comment type="similarity">
    <text evidence="2 8">Belongs to the 4-toluene sulfonate uptake permease (TSUP) (TC 2.A.102) family.</text>
</comment>
<dbReference type="eggNOG" id="COG0730">
    <property type="taxonomic scope" value="Bacteria"/>
</dbReference>
<protein>
    <recommendedName>
        <fullName evidence="8">Probable membrane transporter protein</fullName>
    </recommendedName>
</protein>
<accession>F2N823</accession>
<dbReference type="STRING" id="700015.Corgl_1098"/>
<proteinExistence type="inferred from homology"/>
<dbReference type="GO" id="GO:0005886">
    <property type="term" value="C:plasma membrane"/>
    <property type="evidence" value="ECO:0007669"/>
    <property type="project" value="UniProtKB-SubCell"/>
</dbReference>
<keyword evidence="10" id="KW-1185">Reference proteome</keyword>
<evidence type="ECO:0000256" key="6">
    <source>
        <dbReference type="ARBA" id="ARBA00022989"/>
    </source>
</evidence>
<feature type="transmembrane region" description="Helical" evidence="8">
    <location>
        <begin position="49"/>
        <end position="65"/>
    </location>
</feature>